<dbReference type="InterPro" id="IPR029063">
    <property type="entry name" value="SAM-dependent_MTases_sf"/>
</dbReference>
<dbReference type="Gene3D" id="3.40.50.150">
    <property type="entry name" value="Vaccinia Virus protein VP39"/>
    <property type="match status" value="1"/>
</dbReference>
<keyword evidence="1 4" id="KW-0489">Methyltransferase</keyword>
<dbReference type="Proteomes" id="UP000215459">
    <property type="component" value="Unassembled WGS sequence"/>
</dbReference>
<comment type="caution">
    <text evidence="4">The sequence shown here is derived from an EMBL/GenBank/DDBJ whole genome shotgun (WGS) entry which is preliminary data.</text>
</comment>
<organism evidence="4 5">
    <name type="scientific">Paludifilum halophilum</name>
    <dbReference type="NCBI Taxonomy" id="1642702"/>
    <lineage>
        <taxon>Bacteria</taxon>
        <taxon>Bacillati</taxon>
        <taxon>Bacillota</taxon>
        <taxon>Bacilli</taxon>
        <taxon>Bacillales</taxon>
        <taxon>Thermoactinomycetaceae</taxon>
        <taxon>Paludifilum</taxon>
    </lineage>
</organism>
<keyword evidence="5" id="KW-1185">Reference proteome</keyword>
<dbReference type="RefSeq" id="WP_094265563.1">
    <property type="nucleotide sequence ID" value="NZ_NOWF01000011.1"/>
</dbReference>
<evidence type="ECO:0000313" key="5">
    <source>
        <dbReference type="Proteomes" id="UP000215459"/>
    </source>
</evidence>
<dbReference type="CDD" id="cd02440">
    <property type="entry name" value="AdoMet_MTases"/>
    <property type="match status" value="1"/>
</dbReference>
<evidence type="ECO:0000256" key="2">
    <source>
        <dbReference type="ARBA" id="ARBA00022679"/>
    </source>
</evidence>
<proteinExistence type="predicted"/>
<keyword evidence="2 4" id="KW-0808">Transferase</keyword>
<dbReference type="OrthoDB" id="9764961at2"/>
<dbReference type="InterPro" id="IPR046977">
    <property type="entry name" value="RsmC/RlmG"/>
</dbReference>
<evidence type="ECO:0000313" key="4">
    <source>
        <dbReference type="EMBL" id="OYD06547.1"/>
    </source>
</evidence>
<dbReference type="PANTHER" id="PTHR47816">
    <property type="entry name" value="RIBOSOMAL RNA SMALL SUBUNIT METHYLTRANSFERASE C"/>
    <property type="match status" value="1"/>
</dbReference>
<name>A0A235B3Q7_9BACL</name>
<dbReference type="GO" id="GO:0008757">
    <property type="term" value="F:S-adenosylmethionine-dependent methyltransferase activity"/>
    <property type="evidence" value="ECO:0007669"/>
    <property type="project" value="InterPro"/>
</dbReference>
<evidence type="ECO:0000256" key="1">
    <source>
        <dbReference type="ARBA" id="ARBA00022603"/>
    </source>
</evidence>
<gene>
    <name evidence="4" type="ORF">CHM34_15745</name>
</gene>
<reference evidence="4 5" key="1">
    <citation type="submission" date="2017-07" db="EMBL/GenBank/DDBJ databases">
        <title>The genome sequence of Paludifilum halophilum highlights mechanisms for microbial adaptation to high salt environemnts.</title>
        <authorList>
            <person name="Belbahri L."/>
        </authorList>
    </citation>
    <scope>NUCLEOTIDE SEQUENCE [LARGE SCALE GENOMIC DNA]</scope>
    <source>
        <strain evidence="4 5">DSM 102817</strain>
    </source>
</reference>
<dbReference type="InterPro" id="IPR007848">
    <property type="entry name" value="Small_mtfrase_dom"/>
</dbReference>
<dbReference type="SUPFAM" id="SSF53335">
    <property type="entry name" value="S-adenosyl-L-methionine-dependent methyltransferases"/>
    <property type="match status" value="1"/>
</dbReference>
<dbReference type="PANTHER" id="PTHR47816:SF4">
    <property type="entry name" value="RIBOSOMAL RNA SMALL SUBUNIT METHYLTRANSFERASE C"/>
    <property type="match status" value="1"/>
</dbReference>
<dbReference type="GO" id="GO:0032259">
    <property type="term" value="P:methylation"/>
    <property type="evidence" value="ECO:0007669"/>
    <property type="project" value="UniProtKB-KW"/>
</dbReference>
<sequence length="209" mass="23301">MTDHYFSSRPDSAEAEREIEARLRGRFFRFRVDTGVFSKKGVDFGTRLLIETAKLPKQGEILDLGCGYGPVGIACAVSSPNSRVTMVDVNLRALELAQKNARLNGVESQVEIRESDGLTNLNHSAFDAILTNPPIRAGKNTVYRLFEEAAKGLKPDGQLWVVIRKQQGAPSAKEKLEKIFSHVELLVKKKGFWILRSKNKIDIDTGKMV</sequence>
<feature type="domain" description="Methyltransferase small" evidence="3">
    <location>
        <begin position="29"/>
        <end position="196"/>
    </location>
</feature>
<dbReference type="AlphaFoldDB" id="A0A235B3Q7"/>
<dbReference type="EMBL" id="NOWF01000011">
    <property type="protein sequence ID" value="OYD06547.1"/>
    <property type="molecule type" value="Genomic_DNA"/>
</dbReference>
<dbReference type="Pfam" id="PF05175">
    <property type="entry name" value="MTS"/>
    <property type="match status" value="1"/>
</dbReference>
<protein>
    <submittedName>
        <fullName evidence="4">16S rRNA methyltransferase</fullName>
    </submittedName>
</protein>
<accession>A0A235B3Q7</accession>
<evidence type="ECO:0000259" key="3">
    <source>
        <dbReference type="Pfam" id="PF05175"/>
    </source>
</evidence>